<sequence length="355" mass="39097">MAPQVNATILAGPKKPHWGCPCCGCSSNWASKLVCRRGQKAPQRAQQQARRADKDAKAASPGKGGGGAGLQGATLAPWSKEGKKMDKAFKEARAQLAQATELNFSLEAGDGETKDGTFAQRAVLQEMVNAHEKMLKEHEHFGEVDIEMDKLARAELEKLREEVRSLKPPVMAQTQCLQKLERVKMQVKSAEQEAAPLEQHLETTKQALIQKQEFLEAIEAEAESLKWQQVARNAAKIGGNCDAFKSEVPEDFFPHDPELQECQGEGAEEMRAFVPQLVADARWAKARALLRKQAGRAKRGVEFSFDKAEVETLWSNVHDATAEGINVSKESLMDIVFNVQQPEQRRLSSGGAAKT</sequence>
<name>A0ABN9W2T3_9DINO</name>
<comment type="subcellular location">
    <subcellularLocation>
        <location evidence="1">Golgi apparatus membrane</location>
    </subcellularLocation>
</comment>
<dbReference type="Proteomes" id="UP001189429">
    <property type="component" value="Unassembled WGS sequence"/>
</dbReference>
<feature type="non-terminal residue" evidence="9">
    <location>
        <position position="355"/>
    </location>
</feature>
<protein>
    <submittedName>
        <fullName evidence="9">Uncharacterized protein</fullName>
    </submittedName>
</protein>
<evidence type="ECO:0000256" key="4">
    <source>
        <dbReference type="ARBA" id="ARBA00023034"/>
    </source>
</evidence>
<evidence type="ECO:0000256" key="5">
    <source>
        <dbReference type="ARBA" id="ARBA00023054"/>
    </source>
</evidence>
<accession>A0ABN9W2T3</accession>
<dbReference type="Pfam" id="PF09787">
    <property type="entry name" value="Golgin_A5"/>
    <property type="match status" value="1"/>
</dbReference>
<evidence type="ECO:0000256" key="6">
    <source>
        <dbReference type="ARBA" id="ARBA00023136"/>
    </source>
</evidence>
<organism evidence="9 10">
    <name type="scientific">Prorocentrum cordatum</name>
    <dbReference type="NCBI Taxonomy" id="2364126"/>
    <lineage>
        <taxon>Eukaryota</taxon>
        <taxon>Sar</taxon>
        <taxon>Alveolata</taxon>
        <taxon>Dinophyceae</taxon>
        <taxon>Prorocentrales</taxon>
        <taxon>Prorocentraceae</taxon>
        <taxon>Prorocentrum</taxon>
    </lineage>
</organism>
<evidence type="ECO:0000256" key="7">
    <source>
        <dbReference type="SAM" id="Coils"/>
    </source>
</evidence>
<gene>
    <name evidence="9" type="ORF">PCOR1329_LOCUS62582</name>
</gene>
<feature type="region of interest" description="Disordered" evidence="8">
    <location>
        <begin position="41"/>
        <end position="74"/>
    </location>
</feature>
<evidence type="ECO:0000313" key="9">
    <source>
        <dbReference type="EMBL" id="CAK0879036.1"/>
    </source>
</evidence>
<comment type="caution">
    <text evidence="9">The sequence shown here is derived from an EMBL/GenBank/DDBJ whole genome shotgun (WGS) entry which is preliminary data.</text>
</comment>
<keyword evidence="10" id="KW-1185">Reference proteome</keyword>
<keyword evidence="4" id="KW-0333">Golgi apparatus</keyword>
<keyword evidence="6" id="KW-0472">Membrane</keyword>
<keyword evidence="2" id="KW-0812">Transmembrane</keyword>
<dbReference type="InterPro" id="IPR019177">
    <property type="entry name" value="Golgin_subfamily_A_member_5"/>
</dbReference>
<evidence type="ECO:0000256" key="8">
    <source>
        <dbReference type="SAM" id="MobiDB-lite"/>
    </source>
</evidence>
<evidence type="ECO:0000313" key="10">
    <source>
        <dbReference type="Proteomes" id="UP001189429"/>
    </source>
</evidence>
<dbReference type="EMBL" id="CAUYUJ010017912">
    <property type="protein sequence ID" value="CAK0879036.1"/>
    <property type="molecule type" value="Genomic_DNA"/>
</dbReference>
<evidence type="ECO:0000256" key="3">
    <source>
        <dbReference type="ARBA" id="ARBA00022989"/>
    </source>
</evidence>
<feature type="coiled-coil region" evidence="7">
    <location>
        <begin position="173"/>
        <end position="200"/>
    </location>
</feature>
<keyword evidence="3" id="KW-1133">Transmembrane helix</keyword>
<keyword evidence="5 7" id="KW-0175">Coiled coil</keyword>
<reference evidence="9" key="1">
    <citation type="submission" date="2023-10" db="EMBL/GenBank/DDBJ databases">
        <authorList>
            <person name="Chen Y."/>
            <person name="Shah S."/>
            <person name="Dougan E. K."/>
            <person name="Thang M."/>
            <person name="Chan C."/>
        </authorList>
    </citation>
    <scope>NUCLEOTIDE SEQUENCE [LARGE SCALE GENOMIC DNA]</scope>
</reference>
<evidence type="ECO:0000256" key="1">
    <source>
        <dbReference type="ARBA" id="ARBA00004394"/>
    </source>
</evidence>
<proteinExistence type="predicted"/>
<evidence type="ECO:0000256" key="2">
    <source>
        <dbReference type="ARBA" id="ARBA00022692"/>
    </source>
</evidence>